<proteinExistence type="predicted"/>
<protein>
    <recommendedName>
        <fullName evidence="4">Peptidase S51</fullName>
    </recommendedName>
</protein>
<dbReference type="RefSeq" id="WP_114043663.1">
    <property type="nucleotide sequence ID" value="NZ_CP025198.1"/>
</dbReference>
<feature type="region of interest" description="Disordered" evidence="1">
    <location>
        <begin position="300"/>
        <end position="346"/>
    </location>
</feature>
<dbReference type="Proteomes" id="UP000251995">
    <property type="component" value="Chromosome"/>
</dbReference>
<dbReference type="KEGG" id="acij:JS278_00318"/>
<dbReference type="EMBL" id="CP025198">
    <property type="protein sequence ID" value="AXE37515.1"/>
    <property type="molecule type" value="Genomic_DNA"/>
</dbReference>
<evidence type="ECO:0008006" key="4">
    <source>
        <dbReference type="Google" id="ProtNLM"/>
    </source>
</evidence>
<name>A0A344UQG7_9ACTN</name>
<evidence type="ECO:0000256" key="1">
    <source>
        <dbReference type="SAM" id="MobiDB-lite"/>
    </source>
</evidence>
<dbReference type="AlphaFoldDB" id="A0A344UQG7"/>
<organism evidence="2 3">
    <name type="scientific">Acidipropionibacterium virtanenii</name>
    <dbReference type="NCBI Taxonomy" id="2057246"/>
    <lineage>
        <taxon>Bacteria</taxon>
        <taxon>Bacillati</taxon>
        <taxon>Actinomycetota</taxon>
        <taxon>Actinomycetes</taxon>
        <taxon>Propionibacteriales</taxon>
        <taxon>Propionibacteriaceae</taxon>
        <taxon>Acidipropionibacterium</taxon>
    </lineage>
</organism>
<keyword evidence="3" id="KW-1185">Reference proteome</keyword>
<dbReference type="Gene3D" id="3.40.50.880">
    <property type="match status" value="1"/>
</dbReference>
<dbReference type="OrthoDB" id="3078420at2"/>
<gene>
    <name evidence="2" type="ORF">JS278_00318</name>
</gene>
<reference evidence="2 3" key="1">
    <citation type="submission" date="2017-12" db="EMBL/GenBank/DDBJ databases">
        <title>The whole genome sequence of the Acidipropionibacterium virtanenii sp. nov. type strain JS278.</title>
        <authorList>
            <person name="Laine P."/>
            <person name="Deptula P."/>
            <person name="Varmanen P."/>
            <person name="Auvinen P."/>
        </authorList>
    </citation>
    <scope>NUCLEOTIDE SEQUENCE [LARGE SCALE GENOMIC DNA]</scope>
    <source>
        <strain evidence="2 3">JS278</strain>
    </source>
</reference>
<evidence type="ECO:0000313" key="2">
    <source>
        <dbReference type="EMBL" id="AXE37515.1"/>
    </source>
</evidence>
<dbReference type="InterPro" id="IPR029062">
    <property type="entry name" value="Class_I_gatase-like"/>
</dbReference>
<dbReference type="SUPFAM" id="SSF52317">
    <property type="entry name" value="Class I glutamine amidotransferase-like"/>
    <property type="match status" value="1"/>
</dbReference>
<sequence length="346" mass="34781">MSFFLVGGGVDDGLGEVYDEFIAEARSHTGHQGGGDAAPGRVAVVVAGPVEISGDHAAALSAIVTSRWPEADVLPIHLTGPGTSPVPSTGTSAVDATDADSAAWSTDAGPSWDENPDFALPDDLDTLDGIIVGGGRVAGYIAGLGPAAGLLSRLVRGGAPWLGFSAGAMITAVAAVEGGWRLDGRQIAPRDAAEGCEELNVVEGLGLVSITSYAHNDTLSADGLLISALDAGLLRSAVAIDEGACLKVQQGSGRAAVMGGGLVRWFTKDPAGVVVRGERGAHRSSTPAAAPPRFAGLAQVAAATRAAHKKEEPAKRAVKTRKKARTGTAQSSEGGSAPTDPAQSES</sequence>
<feature type="compositionally biased region" description="Basic residues" evidence="1">
    <location>
        <begin position="316"/>
        <end position="325"/>
    </location>
</feature>
<evidence type="ECO:0000313" key="3">
    <source>
        <dbReference type="Proteomes" id="UP000251995"/>
    </source>
</evidence>
<accession>A0A344UQG7</accession>